<protein>
    <submittedName>
        <fullName evidence="2">Actin-like ATPase involved in cell morphogenesis</fullName>
    </submittedName>
</protein>
<name>A0ABS4K5C4_9CLOT</name>
<keyword evidence="3" id="KW-1185">Reference proteome</keyword>
<gene>
    <name evidence="2" type="ORF">J2Z44_002172</name>
</gene>
<dbReference type="EMBL" id="JAGGLL010000015">
    <property type="protein sequence ID" value="MBP2022351.1"/>
    <property type="molecule type" value="Genomic_DNA"/>
</dbReference>
<proteinExistence type="predicted"/>
<dbReference type="SMART" id="SM00028">
    <property type="entry name" value="TPR"/>
    <property type="match status" value="1"/>
</dbReference>
<sequence length="796" mass="94222">MILTQQINFLIQCREDMEKFNLYLSVGDKKISCEPSLALKNYYKWSLKYLYKSEIDDKEAEDYFKKLIEKEDYKALIKLEYTDFKNLVVAYYSLGELYFHEKKQELAKEYFAKAIDILQETLKSGNRYAHSLMIEKDDVSFFELMMWAKKNLADMNEEVTAIEEYEGIVSEGEFLYLQKNYGIYLKAKEFNLCDKAYESSRNILKVYPEYEGINIDAVKFLKQCNDYYNALEIAINEYKRSEEDQWIELVKELCEKHERFNIQCVERVISFMDLILWNLKLSQWGQLTVKLYEAIDEWDTALNILVKYLKKAIEKVNYKTSDFSHFPYCVDIVDKIFNHVKLHRYENKELRLYDFDFTFFLMNAAFNNKSYEATFESATRLSFMLEDSKDKNDIGEIISLYKEESLNNIILEKEKIKEYPWAYLQEKLDYSIEQYENQEKGISLNFNKKNSSTKVEGDIKASFNNFYNSMDENILGINSNMAGEEEIISNKLKVMEEGIYESKTIETGITTDLKEFNEKIKNDLEFLKEYAQNKMNIALPDLLEKNLSIIDELDDIKTMKSLAEDKFKEVIVKWCEENLKSLLWEQFNVYLSKYKNIYLEHMEVVKAIEENRKNVEVVFQGFSQELSPVATKTAEEILETFKNHYDEFLSGMDYDISLLPQEKLMQNVAYSAKTLFKKPEDKIESLRSRIKTTIIETKLDIIGRLIENIFKNLEQLCTVLQQEIQGLLEEIVKFTRGDVEVIQKNYDKVSLYYQELKNSNEEMGLLLSFIQIELNKYKLQISHNIIYSNGKCYGVR</sequence>
<feature type="repeat" description="TPR" evidence="1">
    <location>
        <begin position="88"/>
        <end position="121"/>
    </location>
</feature>
<comment type="caution">
    <text evidence="2">The sequence shown here is derived from an EMBL/GenBank/DDBJ whole genome shotgun (WGS) entry which is preliminary data.</text>
</comment>
<dbReference type="Proteomes" id="UP001519308">
    <property type="component" value="Unassembled WGS sequence"/>
</dbReference>
<organism evidence="2 3">
    <name type="scientific">Clostridium punense</name>
    <dbReference type="NCBI Taxonomy" id="1054297"/>
    <lineage>
        <taxon>Bacteria</taxon>
        <taxon>Bacillati</taxon>
        <taxon>Bacillota</taxon>
        <taxon>Clostridia</taxon>
        <taxon>Eubacteriales</taxon>
        <taxon>Clostridiaceae</taxon>
        <taxon>Clostridium</taxon>
    </lineage>
</organism>
<evidence type="ECO:0000313" key="3">
    <source>
        <dbReference type="Proteomes" id="UP001519308"/>
    </source>
</evidence>
<accession>A0ABS4K5C4</accession>
<dbReference type="InterPro" id="IPR011990">
    <property type="entry name" value="TPR-like_helical_dom_sf"/>
</dbReference>
<reference evidence="2 3" key="1">
    <citation type="submission" date="2021-03" db="EMBL/GenBank/DDBJ databases">
        <title>Genomic Encyclopedia of Type Strains, Phase IV (KMG-IV): sequencing the most valuable type-strain genomes for metagenomic binning, comparative biology and taxonomic classification.</title>
        <authorList>
            <person name="Goeker M."/>
        </authorList>
    </citation>
    <scope>NUCLEOTIDE SEQUENCE [LARGE SCALE GENOMIC DNA]</scope>
    <source>
        <strain evidence="2 3">DSM 28650</strain>
    </source>
</reference>
<dbReference type="SUPFAM" id="SSF81901">
    <property type="entry name" value="HCP-like"/>
    <property type="match status" value="1"/>
</dbReference>
<dbReference type="Gene3D" id="1.25.40.10">
    <property type="entry name" value="Tetratricopeptide repeat domain"/>
    <property type="match status" value="1"/>
</dbReference>
<dbReference type="InterPro" id="IPR019734">
    <property type="entry name" value="TPR_rpt"/>
</dbReference>
<evidence type="ECO:0000313" key="2">
    <source>
        <dbReference type="EMBL" id="MBP2022351.1"/>
    </source>
</evidence>
<dbReference type="RefSeq" id="WP_021284274.1">
    <property type="nucleotide sequence ID" value="NZ_JAGGLL010000015.1"/>
</dbReference>
<keyword evidence="1" id="KW-0802">TPR repeat</keyword>
<dbReference type="PROSITE" id="PS50005">
    <property type="entry name" value="TPR"/>
    <property type="match status" value="1"/>
</dbReference>
<evidence type="ECO:0000256" key="1">
    <source>
        <dbReference type="PROSITE-ProRule" id="PRU00339"/>
    </source>
</evidence>